<organism evidence="1 2">
    <name type="scientific">Halobacterium hubeiense</name>
    <dbReference type="NCBI Taxonomy" id="1407499"/>
    <lineage>
        <taxon>Archaea</taxon>
        <taxon>Methanobacteriati</taxon>
        <taxon>Methanobacteriota</taxon>
        <taxon>Stenosarchaea group</taxon>
        <taxon>Halobacteria</taxon>
        <taxon>Halobacteriales</taxon>
        <taxon>Halobacteriaceae</taxon>
        <taxon>Halobacterium</taxon>
    </lineage>
</organism>
<dbReference type="Pfam" id="PF23444">
    <property type="entry name" value="DUF7127"/>
    <property type="match status" value="1"/>
</dbReference>
<dbReference type="STRING" id="1407499.HHUB_2817"/>
<dbReference type="Proteomes" id="UP000066737">
    <property type="component" value="Chromosome I"/>
</dbReference>
<accession>A0A0U5H454</accession>
<reference evidence="2" key="1">
    <citation type="journal article" date="2016" name="Environ. Microbiol.">
        <title>The complete genome of a viable archaeum isolated from 123-million-year-old rock salt.</title>
        <authorList>
            <person name="Jaakkola S.T."/>
            <person name="Pfeiffer F."/>
            <person name="Ravantti J.J."/>
            <person name="Guo Q."/>
            <person name="Liu Y."/>
            <person name="Chen X."/>
            <person name="Ma H."/>
            <person name="Yang C."/>
            <person name="Oksanen H.M."/>
            <person name="Bamford D.H."/>
        </authorList>
    </citation>
    <scope>NUCLEOTIDE SEQUENCE</scope>
    <source>
        <strain evidence="2">JI20-1</strain>
    </source>
</reference>
<evidence type="ECO:0008006" key="3">
    <source>
        <dbReference type="Google" id="ProtNLM"/>
    </source>
</evidence>
<dbReference type="OrthoDB" id="304071at2157"/>
<dbReference type="KEGG" id="hhb:Hhub_2817"/>
<keyword evidence="2" id="KW-1185">Reference proteome</keyword>
<gene>
    <name evidence="1" type="ORF">HHUB_2817</name>
</gene>
<proteinExistence type="predicted"/>
<dbReference type="GeneID" id="91110274"/>
<protein>
    <recommendedName>
        <fullName evidence="3">Hsp20/alpha crystallin family protein</fullName>
    </recommendedName>
</protein>
<dbReference type="InterPro" id="IPR055551">
    <property type="entry name" value="DUF7127"/>
</dbReference>
<evidence type="ECO:0000313" key="2">
    <source>
        <dbReference type="Proteomes" id="UP000066737"/>
    </source>
</evidence>
<name>A0A0U5H454_9EURY</name>
<dbReference type="RefSeq" id="WP_059057225.1">
    <property type="nucleotide sequence ID" value="NZ_CEML01000001.1"/>
</dbReference>
<dbReference type="EMBL" id="LN831302">
    <property type="protein sequence ID" value="CQH58746.1"/>
    <property type="molecule type" value="Genomic_DNA"/>
</dbReference>
<dbReference type="AlphaFoldDB" id="A0A0U5H454"/>
<sequence>MNPKSFTEQLDAPARRFDYGDETVLVADLGVSDDAVTIDVVDETVILVVEADDETRQHEFDVPAGTVAKALINNGVVTVEVER</sequence>
<evidence type="ECO:0000313" key="1">
    <source>
        <dbReference type="EMBL" id="CQH58746.1"/>
    </source>
</evidence>